<reference evidence="1 2" key="1">
    <citation type="submission" date="2017-09" db="EMBL/GenBank/DDBJ databases">
        <title>Large-scale bioinformatics analysis of Bacillus genomes uncovers conserved roles of natural products in bacterial physiology.</title>
        <authorList>
            <consortium name="Agbiome Team Llc"/>
            <person name="Bleich R.M."/>
            <person name="Grubbs K.J."/>
            <person name="Santa Maria K.C."/>
            <person name="Allen S.E."/>
            <person name="Farag S."/>
            <person name="Shank E.A."/>
            <person name="Bowers A."/>
        </authorList>
    </citation>
    <scope>NUCLEOTIDE SEQUENCE [LARGE SCALE GENOMIC DNA]</scope>
    <source>
        <strain evidence="1 2">AFS092789</strain>
    </source>
</reference>
<dbReference type="Gene3D" id="3.40.50.300">
    <property type="entry name" value="P-loop containing nucleotide triphosphate hydrolases"/>
    <property type="match status" value="1"/>
</dbReference>
<evidence type="ECO:0000313" key="1">
    <source>
        <dbReference type="EMBL" id="PDZ94740.1"/>
    </source>
</evidence>
<dbReference type="SUPFAM" id="SSF52540">
    <property type="entry name" value="P-loop containing nucleoside triphosphate hydrolases"/>
    <property type="match status" value="1"/>
</dbReference>
<dbReference type="EMBL" id="NVMX01000123">
    <property type="protein sequence ID" value="PDZ94740.1"/>
    <property type="molecule type" value="Genomic_DNA"/>
</dbReference>
<evidence type="ECO:0008006" key="3">
    <source>
        <dbReference type="Google" id="ProtNLM"/>
    </source>
</evidence>
<dbReference type="Proteomes" id="UP000219922">
    <property type="component" value="Unassembled WGS sequence"/>
</dbReference>
<organism evidence="1 2">
    <name type="scientific">Bacillus cereus</name>
    <dbReference type="NCBI Taxonomy" id="1396"/>
    <lineage>
        <taxon>Bacteria</taxon>
        <taxon>Bacillati</taxon>
        <taxon>Bacillota</taxon>
        <taxon>Bacilli</taxon>
        <taxon>Bacillales</taxon>
        <taxon>Bacillaceae</taxon>
        <taxon>Bacillus</taxon>
        <taxon>Bacillus cereus group</taxon>
    </lineage>
</organism>
<proteinExistence type="predicted"/>
<name>A0A9X6ST80_BACCE</name>
<evidence type="ECO:0000313" key="2">
    <source>
        <dbReference type="Proteomes" id="UP000219922"/>
    </source>
</evidence>
<sequence>MKKRIALSGKMTTGKSTLSQVLVEQMDFQIVSIGTTIKKTSTLLIDNPPLLFQYLKQMVKENHKAQELFFSLLTAYNKGFSHSEWTKNTEGKLIKNQSFRDLLQVVATTGRNLLGENVWCEFAKNEAFLILANDIPVIIDDLRIPSEKQLFEQNDFHIIRLDVEKEEQLRRIYNLYGEIDEELLNHPTETALDDACFDLRIDTTHLTVEEVSEQLTCFITER</sequence>
<protein>
    <recommendedName>
        <fullName evidence="3">Dephospho-CoA kinase</fullName>
    </recommendedName>
</protein>
<dbReference type="AlphaFoldDB" id="A0A9X6ST80"/>
<gene>
    <name evidence="1" type="ORF">CON36_32220</name>
</gene>
<comment type="caution">
    <text evidence="1">The sequence shown here is derived from an EMBL/GenBank/DDBJ whole genome shotgun (WGS) entry which is preliminary data.</text>
</comment>
<accession>A0A9X6ST80</accession>
<dbReference type="InterPro" id="IPR027417">
    <property type="entry name" value="P-loop_NTPase"/>
</dbReference>